<accession>V6J5I5</accession>
<proteinExistence type="predicted"/>
<keyword evidence="1" id="KW-0812">Transmembrane</keyword>
<keyword evidence="1" id="KW-0472">Membrane</keyword>
<evidence type="ECO:0000313" key="3">
    <source>
        <dbReference type="Proteomes" id="UP000018296"/>
    </source>
</evidence>
<keyword evidence="1" id="KW-1133">Transmembrane helix</keyword>
<comment type="caution">
    <text evidence="2">The sequence shown here is derived from an EMBL/GenBank/DDBJ whole genome shotgun (WGS) entry which is preliminary data.</text>
</comment>
<reference evidence="2 3" key="1">
    <citation type="journal article" date="2013" name="Genome Announc.">
        <title>Genome Sequence of Sporolactobacillus laevolacticus DSM442, an Efficient Polymer-Grade D-Lactate Producer from Agricultural Waste Cottonseed as a Nitrogen Source.</title>
        <authorList>
            <person name="Wang H."/>
            <person name="Wang L."/>
            <person name="Ju J."/>
            <person name="Yu B."/>
            <person name="Ma Y."/>
        </authorList>
    </citation>
    <scope>NUCLEOTIDE SEQUENCE [LARGE SCALE GENOMIC DNA]</scope>
    <source>
        <strain evidence="2 3">DSM 442</strain>
    </source>
</reference>
<protein>
    <submittedName>
        <fullName evidence="2">Uncharacterized protein</fullName>
    </submittedName>
</protein>
<evidence type="ECO:0000256" key="1">
    <source>
        <dbReference type="SAM" id="Phobius"/>
    </source>
</evidence>
<dbReference type="EMBL" id="AWTC01000008">
    <property type="protein sequence ID" value="EST11994.1"/>
    <property type="molecule type" value="Genomic_DNA"/>
</dbReference>
<organism evidence="2 3">
    <name type="scientific">Sporolactobacillus laevolacticus DSM 442</name>
    <dbReference type="NCBI Taxonomy" id="1395513"/>
    <lineage>
        <taxon>Bacteria</taxon>
        <taxon>Bacillati</taxon>
        <taxon>Bacillota</taxon>
        <taxon>Bacilli</taxon>
        <taxon>Bacillales</taxon>
        <taxon>Sporolactobacillaceae</taxon>
        <taxon>Sporolactobacillus</taxon>
    </lineage>
</organism>
<dbReference type="AlphaFoldDB" id="V6J5I5"/>
<evidence type="ECO:0000313" key="2">
    <source>
        <dbReference type="EMBL" id="EST11994.1"/>
    </source>
</evidence>
<gene>
    <name evidence="2" type="ORF">P343_09870</name>
</gene>
<dbReference type="STRING" id="1395513.P343_09870"/>
<dbReference type="Proteomes" id="UP000018296">
    <property type="component" value="Unassembled WGS sequence"/>
</dbReference>
<name>V6J5I5_9BACL</name>
<sequence>MEKIYNIYRALLGEFNNDTQNQNLTFAVTITAGLLTVSALVTIFISLNKQHLIQKCKELSWQMEWLTISMIDKKCTYVRTIILRP</sequence>
<feature type="transmembrane region" description="Helical" evidence="1">
    <location>
        <begin position="24"/>
        <end position="47"/>
    </location>
</feature>
<keyword evidence="3" id="KW-1185">Reference proteome</keyword>